<dbReference type="PANTHER" id="PTHR30625">
    <property type="entry name" value="PROTEIN TOLQ"/>
    <property type="match status" value="1"/>
</dbReference>
<dbReference type="GO" id="GO:0005886">
    <property type="term" value="C:plasma membrane"/>
    <property type="evidence" value="ECO:0007669"/>
    <property type="project" value="UniProtKB-SubCell"/>
</dbReference>
<feature type="transmembrane region" description="Helical" evidence="10">
    <location>
        <begin position="183"/>
        <end position="205"/>
    </location>
</feature>
<keyword evidence="3" id="KW-1003">Cell membrane</keyword>
<evidence type="ECO:0000256" key="10">
    <source>
        <dbReference type="SAM" id="Phobius"/>
    </source>
</evidence>
<evidence type="ECO:0000256" key="6">
    <source>
        <dbReference type="ARBA" id="ARBA00022692"/>
    </source>
</evidence>
<sequence length="245" mass="26755">MNEAATLAVTNESMSIINLIIHASLLVQIVLLILVAASLASWTLIFTKASTFKNLREEVDRFESDFWSGGDLNALFKDLSSQTEGEAIGMANLFIKGYGEHDRLTQGGQVKLNKDDLVDGVHRAMRVALSRETEVLESRLSFLATVGSTSPYVGLFGTVWGIMNSFRSLGAMQSVSIATVAPGISEALIATAMGLFAAIPAVIAYNRFSNDSEALISRYEVFMEEFLSIVSRHALTRGRDVRREP</sequence>
<evidence type="ECO:0000256" key="7">
    <source>
        <dbReference type="ARBA" id="ARBA00022989"/>
    </source>
</evidence>
<organism evidence="12">
    <name type="scientific">uncultured marine group II/III euryarchaeote KM3_86_F07</name>
    <dbReference type="NCBI Taxonomy" id="1456529"/>
    <lineage>
        <taxon>Archaea</taxon>
        <taxon>Methanobacteriati</taxon>
        <taxon>Methanobacteriota</taxon>
        <taxon>environmental samples</taxon>
    </lineage>
</organism>
<comment type="subcellular location">
    <subcellularLocation>
        <location evidence="1">Cell membrane</location>
        <topology evidence="1">Multi-pass membrane protein</topology>
    </subcellularLocation>
</comment>
<comment type="similarity">
    <text evidence="2">Belongs to the ExbB/TolQ family.</text>
</comment>
<keyword evidence="5" id="KW-0132">Cell division</keyword>
<dbReference type="PANTHER" id="PTHR30625:SF3">
    <property type="entry name" value="TOL-PAL SYSTEM PROTEIN TOLQ"/>
    <property type="match status" value="1"/>
</dbReference>
<feature type="transmembrane region" description="Helical" evidence="10">
    <location>
        <begin position="140"/>
        <end position="163"/>
    </location>
</feature>
<keyword evidence="9" id="KW-0131">Cell cycle</keyword>
<evidence type="ECO:0000256" key="5">
    <source>
        <dbReference type="ARBA" id="ARBA00022618"/>
    </source>
</evidence>
<evidence type="ECO:0000256" key="1">
    <source>
        <dbReference type="ARBA" id="ARBA00004651"/>
    </source>
</evidence>
<evidence type="ECO:0000259" key="11">
    <source>
        <dbReference type="Pfam" id="PF01618"/>
    </source>
</evidence>
<evidence type="ECO:0000256" key="2">
    <source>
        <dbReference type="ARBA" id="ARBA00010442"/>
    </source>
</evidence>
<evidence type="ECO:0000256" key="3">
    <source>
        <dbReference type="ARBA" id="ARBA00022475"/>
    </source>
</evidence>
<dbReference type="InterPro" id="IPR050790">
    <property type="entry name" value="ExbB/TolQ_transport"/>
</dbReference>
<feature type="domain" description="MotA/TolQ/ExbB proton channel" evidence="11">
    <location>
        <begin position="109"/>
        <end position="220"/>
    </location>
</feature>
<reference evidence="12" key="1">
    <citation type="journal article" date="2014" name="Genome Biol. Evol.">
        <title>Pangenome evidence for extensive interdomain horizontal transfer affecting lineage core and shell genes in uncultured planktonic thaumarchaeota and euryarchaeota.</title>
        <authorList>
            <person name="Deschamps P."/>
            <person name="Zivanovic Y."/>
            <person name="Moreira D."/>
            <person name="Rodriguez-Valera F."/>
            <person name="Lopez-Garcia P."/>
        </authorList>
    </citation>
    <scope>NUCLEOTIDE SEQUENCE</scope>
</reference>
<dbReference type="GO" id="GO:0051301">
    <property type="term" value="P:cell division"/>
    <property type="evidence" value="ECO:0007669"/>
    <property type="project" value="UniProtKB-KW"/>
</dbReference>
<accession>A0A075HU88</accession>
<dbReference type="InterPro" id="IPR014163">
    <property type="entry name" value="Tol-Pal_TolQ"/>
</dbReference>
<dbReference type="AlphaFoldDB" id="A0A075HU88"/>
<dbReference type="HAMAP" id="MF_02202">
    <property type="entry name" value="TolQ"/>
    <property type="match status" value="1"/>
</dbReference>
<evidence type="ECO:0000256" key="4">
    <source>
        <dbReference type="ARBA" id="ARBA00022519"/>
    </source>
</evidence>
<dbReference type="Pfam" id="PF01618">
    <property type="entry name" value="MotA_ExbB"/>
    <property type="match status" value="1"/>
</dbReference>
<keyword evidence="7 10" id="KW-1133">Transmembrane helix</keyword>
<evidence type="ECO:0000256" key="9">
    <source>
        <dbReference type="ARBA" id="ARBA00023306"/>
    </source>
</evidence>
<evidence type="ECO:0000313" key="12">
    <source>
        <dbReference type="EMBL" id="AIF19324.1"/>
    </source>
</evidence>
<feature type="transmembrane region" description="Helical" evidence="10">
    <location>
        <begin position="20"/>
        <end position="46"/>
    </location>
</feature>
<gene>
    <name evidence="12" type="primary">tolQ</name>
</gene>
<proteinExistence type="inferred from homology"/>
<dbReference type="InterPro" id="IPR002898">
    <property type="entry name" value="MotA_ExbB_proton_chnl"/>
</dbReference>
<name>A0A075HU88_9EURY</name>
<dbReference type="EMBL" id="KF901135">
    <property type="protein sequence ID" value="AIF19324.1"/>
    <property type="molecule type" value="Genomic_DNA"/>
</dbReference>
<keyword evidence="8 10" id="KW-0472">Membrane</keyword>
<dbReference type="GO" id="GO:0017038">
    <property type="term" value="P:protein import"/>
    <property type="evidence" value="ECO:0007669"/>
    <property type="project" value="TreeGrafter"/>
</dbReference>
<dbReference type="GO" id="GO:0043213">
    <property type="term" value="P:bacteriocin transport"/>
    <property type="evidence" value="ECO:0007669"/>
    <property type="project" value="InterPro"/>
</dbReference>
<keyword evidence="6 10" id="KW-0812">Transmembrane</keyword>
<keyword evidence="4" id="KW-0997">Cell inner membrane</keyword>
<protein>
    <submittedName>
        <fullName evidence="12">Biopolymer transport protein (TolQ)</fullName>
    </submittedName>
</protein>
<dbReference type="NCBIfam" id="TIGR02796">
    <property type="entry name" value="tolQ"/>
    <property type="match status" value="1"/>
</dbReference>
<evidence type="ECO:0000256" key="8">
    <source>
        <dbReference type="ARBA" id="ARBA00023136"/>
    </source>
</evidence>